<reference evidence="2" key="1">
    <citation type="submission" date="2022-11" db="UniProtKB">
        <authorList>
            <consortium name="WormBaseParasite"/>
        </authorList>
    </citation>
    <scope>IDENTIFICATION</scope>
</reference>
<protein>
    <submittedName>
        <fullName evidence="2">Uncharacterized protein</fullName>
    </submittedName>
</protein>
<evidence type="ECO:0000313" key="1">
    <source>
        <dbReference type="Proteomes" id="UP000887565"/>
    </source>
</evidence>
<name>A0A915KFV1_ROMCU</name>
<dbReference type="Proteomes" id="UP000887565">
    <property type="component" value="Unplaced"/>
</dbReference>
<dbReference type="WBParaSite" id="nRc.2.0.1.t37607-RA">
    <property type="protein sequence ID" value="nRc.2.0.1.t37607-RA"/>
    <property type="gene ID" value="nRc.2.0.1.g37607"/>
</dbReference>
<evidence type="ECO:0000313" key="2">
    <source>
        <dbReference type="WBParaSite" id="nRc.2.0.1.t37607-RA"/>
    </source>
</evidence>
<accession>A0A915KFV1</accession>
<keyword evidence="1" id="KW-1185">Reference proteome</keyword>
<dbReference type="AlphaFoldDB" id="A0A915KFV1"/>
<proteinExistence type="predicted"/>
<organism evidence="1 2">
    <name type="scientific">Romanomermis culicivorax</name>
    <name type="common">Nematode worm</name>
    <dbReference type="NCBI Taxonomy" id="13658"/>
    <lineage>
        <taxon>Eukaryota</taxon>
        <taxon>Metazoa</taxon>
        <taxon>Ecdysozoa</taxon>
        <taxon>Nematoda</taxon>
        <taxon>Enoplea</taxon>
        <taxon>Dorylaimia</taxon>
        <taxon>Mermithida</taxon>
        <taxon>Mermithoidea</taxon>
        <taxon>Mermithidae</taxon>
        <taxon>Romanomermis</taxon>
    </lineage>
</organism>
<sequence>MLNETTAKISAVKPILLNRHQQISKSTLTIIVANAIGDHAMDPRPKENTYAIYPNTNFWPLWEQHIHYNAAPAPYVTTPTDSSRTSSQSLELLLALPALPSSSTVTVTALDM</sequence>